<evidence type="ECO:0000256" key="1">
    <source>
        <dbReference type="ARBA" id="ARBA00005495"/>
    </source>
</evidence>
<dbReference type="GO" id="GO:0046872">
    <property type="term" value="F:metal ion binding"/>
    <property type="evidence" value="ECO:0007669"/>
    <property type="project" value="UniProtKB-KW"/>
</dbReference>
<keyword evidence="3" id="KW-0862">Zinc</keyword>
<keyword evidence="7" id="KW-1185">Reference proteome</keyword>
<accession>A0A6L6IR22</accession>
<dbReference type="PANTHER" id="PTHR33337">
    <property type="entry name" value="GFA DOMAIN-CONTAINING PROTEIN"/>
    <property type="match status" value="1"/>
</dbReference>
<dbReference type="SUPFAM" id="SSF51316">
    <property type="entry name" value="Mss4-like"/>
    <property type="match status" value="1"/>
</dbReference>
<feature type="domain" description="CENP-V/GFA" evidence="5">
    <location>
        <begin position="4"/>
        <end position="99"/>
    </location>
</feature>
<dbReference type="AlphaFoldDB" id="A0A6L6IR22"/>
<dbReference type="PROSITE" id="PS51891">
    <property type="entry name" value="CENP_V_GFA"/>
    <property type="match status" value="1"/>
</dbReference>
<keyword evidence="4" id="KW-0456">Lyase</keyword>
<dbReference type="RefSeq" id="WP_155042859.1">
    <property type="nucleotide sequence ID" value="NZ_WMIH01000001.1"/>
</dbReference>
<comment type="caution">
    <text evidence="6">The sequence shown here is derived from an EMBL/GenBank/DDBJ whole genome shotgun (WGS) entry which is preliminary data.</text>
</comment>
<dbReference type="Gene3D" id="3.90.1590.10">
    <property type="entry name" value="glutathione-dependent formaldehyde- activating enzyme (gfa)"/>
    <property type="match status" value="1"/>
</dbReference>
<organism evidence="6 7">
    <name type="scientific">Paracoccus shanxieyensis</name>
    <dbReference type="NCBI Taxonomy" id="2675752"/>
    <lineage>
        <taxon>Bacteria</taxon>
        <taxon>Pseudomonadati</taxon>
        <taxon>Pseudomonadota</taxon>
        <taxon>Alphaproteobacteria</taxon>
        <taxon>Rhodobacterales</taxon>
        <taxon>Paracoccaceae</taxon>
        <taxon>Paracoccus</taxon>
    </lineage>
</organism>
<sequence>MEIRHAGCLCGAVRLTTRGNPVRIGLCHCMDCRKQYGAVFAALAMFPADAVTVTGKLADHQGRCFCPRCGSPVLTRNGPEIEVPLGAFDSPDQFAPSYELWTIRRESWLPDFGLRQHRRDRQD</sequence>
<dbReference type="Pfam" id="PF04828">
    <property type="entry name" value="GFA"/>
    <property type="match status" value="1"/>
</dbReference>
<evidence type="ECO:0000313" key="6">
    <source>
        <dbReference type="EMBL" id="MTH62925.1"/>
    </source>
</evidence>
<keyword evidence="2" id="KW-0479">Metal-binding</keyword>
<evidence type="ECO:0000256" key="3">
    <source>
        <dbReference type="ARBA" id="ARBA00022833"/>
    </source>
</evidence>
<dbReference type="PANTHER" id="PTHR33337:SF40">
    <property type="entry name" value="CENP-V_GFA DOMAIN-CONTAINING PROTEIN-RELATED"/>
    <property type="match status" value="1"/>
</dbReference>
<evidence type="ECO:0000256" key="4">
    <source>
        <dbReference type="ARBA" id="ARBA00023239"/>
    </source>
</evidence>
<proteinExistence type="inferred from homology"/>
<dbReference type="Proteomes" id="UP000478740">
    <property type="component" value="Unassembled WGS sequence"/>
</dbReference>
<protein>
    <submittedName>
        <fullName evidence="6">GFA family protein</fullName>
    </submittedName>
</protein>
<dbReference type="InterPro" id="IPR006913">
    <property type="entry name" value="CENP-V/GFA"/>
</dbReference>
<name>A0A6L6IR22_9RHOB</name>
<evidence type="ECO:0000313" key="7">
    <source>
        <dbReference type="Proteomes" id="UP000478740"/>
    </source>
</evidence>
<dbReference type="InterPro" id="IPR011057">
    <property type="entry name" value="Mss4-like_sf"/>
</dbReference>
<dbReference type="EMBL" id="WMII01000001">
    <property type="protein sequence ID" value="MTH62925.1"/>
    <property type="molecule type" value="Genomic_DNA"/>
</dbReference>
<evidence type="ECO:0000256" key="2">
    <source>
        <dbReference type="ARBA" id="ARBA00022723"/>
    </source>
</evidence>
<evidence type="ECO:0000259" key="5">
    <source>
        <dbReference type="PROSITE" id="PS51891"/>
    </source>
</evidence>
<reference evidence="6 7" key="1">
    <citation type="submission" date="2019-11" db="EMBL/GenBank/DDBJ databases">
        <authorList>
            <person name="Dong K."/>
        </authorList>
    </citation>
    <scope>NUCLEOTIDE SEQUENCE [LARGE SCALE GENOMIC DNA]</scope>
    <source>
        <strain evidence="6 7">DK608</strain>
    </source>
</reference>
<comment type="similarity">
    <text evidence="1">Belongs to the Gfa family.</text>
</comment>
<dbReference type="GO" id="GO:0016846">
    <property type="term" value="F:carbon-sulfur lyase activity"/>
    <property type="evidence" value="ECO:0007669"/>
    <property type="project" value="InterPro"/>
</dbReference>
<gene>
    <name evidence="6" type="ORF">GL284_01425</name>
</gene>